<accession>A0A0L0T4D8</accession>
<feature type="compositionally biased region" description="Low complexity" evidence="1">
    <location>
        <begin position="22"/>
        <end position="44"/>
    </location>
</feature>
<feature type="domain" description="EF-hand" evidence="2">
    <location>
        <begin position="208"/>
        <end position="243"/>
    </location>
</feature>
<keyword evidence="4" id="KW-1185">Reference proteome</keyword>
<evidence type="ECO:0000313" key="3">
    <source>
        <dbReference type="EMBL" id="KNE69580.1"/>
    </source>
</evidence>
<evidence type="ECO:0000313" key="4">
    <source>
        <dbReference type="Proteomes" id="UP000054350"/>
    </source>
</evidence>
<dbReference type="VEuPathDB" id="FungiDB:AMAG_14137"/>
<feature type="compositionally biased region" description="Polar residues" evidence="1">
    <location>
        <begin position="58"/>
        <end position="70"/>
    </location>
</feature>
<dbReference type="GO" id="GO:0005509">
    <property type="term" value="F:calcium ion binding"/>
    <property type="evidence" value="ECO:0007669"/>
    <property type="project" value="InterPro"/>
</dbReference>
<dbReference type="InterPro" id="IPR002048">
    <property type="entry name" value="EF_hand_dom"/>
</dbReference>
<dbReference type="EMBL" id="GG745361">
    <property type="protein sequence ID" value="KNE69580.1"/>
    <property type="molecule type" value="Genomic_DNA"/>
</dbReference>
<feature type="region of interest" description="Disordered" evidence="1">
    <location>
        <begin position="1"/>
        <end position="74"/>
    </location>
</feature>
<name>A0A0L0T4D8_ALLM3</name>
<dbReference type="PROSITE" id="PS00018">
    <property type="entry name" value="EF_HAND_1"/>
    <property type="match status" value="1"/>
</dbReference>
<dbReference type="PROSITE" id="PS50222">
    <property type="entry name" value="EF_HAND_2"/>
    <property type="match status" value="1"/>
</dbReference>
<evidence type="ECO:0000256" key="1">
    <source>
        <dbReference type="SAM" id="MobiDB-lite"/>
    </source>
</evidence>
<proteinExistence type="predicted"/>
<dbReference type="AlphaFoldDB" id="A0A0L0T4D8"/>
<evidence type="ECO:0000259" key="2">
    <source>
        <dbReference type="PROSITE" id="PS50222"/>
    </source>
</evidence>
<reference evidence="3 4" key="1">
    <citation type="submission" date="2009-11" db="EMBL/GenBank/DDBJ databases">
        <title>Annotation of Allomyces macrogynus ATCC 38327.</title>
        <authorList>
            <consortium name="The Broad Institute Genome Sequencing Platform"/>
            <person name="Russ C."/>
            <person name="Cuomo C."/>
            <person name="Burger G."/>
            <person name="Gray M.W."/>
            <person name="Holland P.W.H."/>
            <person name="King N."/>
            <person name="Lang F.B.F."/>
            <person name="Roger A.J."/>
            <person name="Ruiz-Trillo I."/>
            <person name="Young S.K."/>
            <person name="Zeng Q."/>
            <person name="Gargeya S."/>
            <person name="Fitzgerald M."/>
            <person name="Haas B."/>
            <person name="Abouelleil A."/>
            <person name="Alvarado L."/>
            <person name="Arachchi H.M."/>
            <person name="Berlin A."/>
            <person name="Chapman S.B."/>
            <person name="Gearin G."/>
            <person name="Goldberg J."/>
            <person name="Griggs A."/>
            <person name="Gujja S."/>
            <person name="Hansen M."/>
            <person name="Heiman D."/>
            <person name="Howarth C."/>
            <person name="Larimer J."/>
            <person name="Lui A."/>
            <person name="MacDonald P.J.P."/>
            <person name="McCowen C."/>
            <person name="Montmayeur A."/>
            <person name="Murphy C."/>
            <person name="Neiman D."/>
            <person name="Pearson M."/>
            <person name="Priest M."/>
            <person name="Roberts A."/>
            <person name="Saif S."/>
            <person name="Shea T."/>
            <person name="Sisk P."/>
            <person name="Stolte C."/>
            <person name="Sykes S."/>
            <person name="Wortman J."/>
            <person name="Nusbaum C."/>
            <person name="Birren B."/>
        </authorList>
    </citation>
    <scope>NUCLEOTIDE SEQUENCE [LARGE SCALE GENOMIC DNA]</scope>
    <source>
        <strain evidence="3 4">ATCC 38327</strain>
    </source>
</reference>
<protein>
    <recommendedName>
        <fullName evidence="2">EF-hand domain-containing protein</fullName>
    </recommendedName>
</protein>
<dbReference type="Proteomes" id="UP000054350">
    <property type="component" value="Unassembled WGS sequence"/>
</dbReference>
<sequence>MDPAASQPTAPHPPPIVRVDGSDPAAHPDSSSSDDPAAATTSDPNSSTAPGTNARDGTVSSVSLSATPSATDPAADEARRLAALRALGQQPVTLSAGELAAAFAFLSSDGVRVTRTDVRDFIDYYFPDLADKLERPLTGGTTKEDREISLATLIKVMNRKRDVARATWDDVGKIFAAQMHVPVANGVLVSGAGVASVVDLLNSGEYMTAPSDVDVVMQALDPDGDGVVNVDDWRQIKAHCEAHPKVQKMLDSLF</sequence>
<gene>
    <name evidence="3" type="ORF">AMAG_14137</name>
</gene>
<dbReference type="InterPro" id="IPR018247">
    <property type="entry name" value="EF_Hand_1_Ca_BS"/>
</dbReference>
<reference evidence="4" key="2">
    <citation type="submission" date="2009-11" db="EMBL/GenBank/DDBJ databases">
        <title>The Genome Sequence of Allomyces macrogynus strain ATCC 38327.</title>
        <authorList>
            <consortium name="The Broad Institute Genome Sequencing Platform"/>
            <person name="Russ C."/>
            <person name="Cuomo C."/>
            <person name="Shea T."/>
            <person name="Young S.K."/>
            <person name="Zeng Q."/>
            <person name="Koehrsen M."/>
            <person name="Haas B."/>
            <person name="Borodovsky M."/>
            <person name="Guigo R."/>
            <person name="Alvarado L."/>
            <person name="Berlin A."/>
            <person name="Borenstein D."/>
            <person name="Chen Z."/>
            <person name="Engels R."/>
            <person name="Freedman E."/>
            <person name="Gellesch M."/>
            <person name="Goldberg J."/>
            <person name="Griggs A."/>
            <person name="Gujja S."/>
            <person name="Heiman D."/>
            <person name="Hepburn T."/>
            <person name="Howarth C."/>
            <person name="Jen D."/>
            <person name="Larson L."/>
            <person name="Lewis B."/>
            <person name="Mehta T."/>
            <person name="Park D."/>
            <person name="Pearson M."/>
            <person name="Roberts A."/>
            <person name="Saif S."/>
            <person name="Shenoy N."/>
            <person name="Sisk P."/>
            <person name="Stolte C."/>
            <person name="Sykes S."/>
            <person name="Walk T."/>
            <person name="White J."/>
            <person name="Yandava C."/>
            <person name="Burger G."/>
            <person name="Gray M.W."/>
            <person name="Holland P.W.H."/>
            <person name="King N."/>
            <person name="Lang F.B.F."/>
            <person name="Roger A.J."/>
            <person name="Ruiz-Trillo I."/>
            <person name="Lander E."/>
            <person name="Nusbaum C."/>
        </authorList>
    </citation>
    <scope>NUCLEOTIDE SEQUENCE [LARGE SCALE GENOMIC DNA]</scope>
    <source>
        <strain evidence="4">ATCC 38327</strain>
    </source>
</reference>
<dbReference type="OrthoDB" id="5597086at2759"/>
<organism evidence="3 4">
    <name type="scientific">Allomyces macrogynus (strain ATCC 38327)</name>
    <name type="common">Allomyces javanicus var. macrogynus</name>
    <dbReference type="NCBI Taxonomy" id="578462"/>
    <lineage>
        <taxon>Eukaryota</taxon>
        <taxon>Fungi</taxon>
        <taxon>Fungi incertae sedis</taxon>
        <taxon>Blastocladiomycota</taxon>
        <taxon>Blastocladiomycetes</taxon>
        <taxon>Blastocladiales</taxon>
        <taxon>Blastocladiaceae</taxon>
        <taxon>Allomyces</taxon>
    </lineage>
</organism>